<dbReference type="InterPro" id="IPR015943">
    <property type="entry name" value="WD40/YVTN_repeat-like_dom_sf"/>
</dbReference>
<comment type="function">
    <text evidence="6">Required for the formation of N(7)-methylguanine at position 46 (m7G46) in tRNA. In the complex, it is required to stabilize and induce conformational changes of the catalytic subunit.</text>
</comment>
<comment type="similarity">
    <text evidence="6">Belongs to the WD repeat TRM82 family.</text>
</comment>
<dbReference type="Gene3D" id="2.130.10.10">
    <property type="entry name" value="YVTN repeat-like/Quinoprotein amine dehydrogenase"/>
    <property type="match status" value="1"/>
</dbReference>
<comment type="caution">
    <text evidence="8">The sequence shown here is derived from an EMBL/GenBank/DDBJ whole genome shotgun (WGS) entry which is preliminary data.</text>
</comment>
<dbReference type="InterPro" id="IPR028884">
    <property type="entry name" value="Trm82"/>
</dbReference>
<feature type="compositionally biased region" description="Basic and acidic residues" evidence="7">
    <location>
        <begin position="94"/>
        <end position="119"/>
    </location>
</feature>
<accession>A0AAJ0AW74</accession>
<dbReference type="RefSeq" id="XP_060434417.1">
    <property type="nucleotide sequence ID" value="XM_060573840.1"/>
</dbReference>
<keyword evidence="5 6" id="KW-0539">Nucleus</keyword>
<feature type="region of interest" description="Disordered" evidence="7">
    <location>
        <begin position="246"/>
        <end position="268"/>
    </location>
</feature>
<keyword evidence="2 6" id="KW-0853">WD repeat</keyword>
<dbReference type="GO" id="GO:0043527">
    <property type="term" value="C:tRNA methyltransferase complex"/>
    <property type="evidence" value="ECO:0007669"/>
    <property type="project" value="TreeGrafter"/>
</dbReference>
<keyword evidence="3 6" id="KW-0819">tRNA processing</keyword>
<feature type="compositionally biased region" description="Basic residues" evidence="7">
    <location>
        <begin position="135"/>
        <end position="146"/>
    </location>
</feature>
<dbReference type="SUPFAM" id="SSF50998">
    <property type="entry name" value="Quinoprotein alcohol dehydrogenase-like"/>
    <property type="match status" value="1"/>
</dbReference>
<dbReference type="EMBL" id="JAHMHR010000005">
    <property type="protein sequence ID" value="KAK1690722.1"/>
    <property type="molecule type" value="Genomic_DNA"/>
</dbReference>
<evidence type="ECO:0000256" key="5">
    <source>
        <dbReference type="ARBA" id="ARBA00023242"/>
    </source>
</evidence>
<dbReference type="GO" id="GO:0005634">
    <property type="term" value="C:nucleus"/>
    <property type="evidence" value="ECO:0007669"/>
    <property type="project" value="UniProtKB-SubCell"/>
</dbReference>
<feature type="region of interest" description="Disordered" evidence="7">
    <location>
        <begin position="75"/>
        <end position="161"/>
    </location>
</feature>
<proteinExistence type="inferred from homology"/>
<name>A0AAJ0AW74_9PEZI</name>
<dbReference type="GO" id="GO:0005829">
    <property type="term" value="C:cytosol"/>
    <property type="evidence" value="ECO:0007669"/>
    <property type="project" value="TreeGrafter"/>
</dbReference>
<evidence type="ECO:0000256" key="6">
    <source>
        <dbReference type="HAMAP-Rule" id="MF_03056"/>
    </source>
</evidence>
<evidence type="ECO:0000256" key="1">
    <source>
        <dbReference type="ARBA" id="ARBA00004123"/>
    </source>
</evidence>
<sequence>MPIEHEQHGLNRIFTMKIPYNCLEPAANVVFAARGGKIHSFSLEDGAHISTWKHPDVEKAAAAAAASAATAKVEIEVSSGVPTPSTPANDDDEPPAKRQRVESGEEDKAGVQEEAKDVDAMVVDSEPQKAEHQKRDRRKGTKNMRRNNRDGQQNNRGTAFARVPDYPVITIMTTTSNGSHLLAISGHDKSLWVFEHDGKGNLKELNQRQMPKRPCSVLICPDNETVLSADKFGDVYSLPLIPSEAPQSSEAAAQPEAAPETAPAAAKPFTPEANSFTVHSKSNLRALQSQLREQQKSKRDVAKEQPTFEHTLQIGHVSMLTALTLASKGPRRYIITADRDEHIRVSRFMPHAHVIEGFCLGHANFISALTLPSQDVLVSGGGDSELFAWNWENGKVLSKFDVLGQAQQIDKETTKVAVSQLLSANVTENGLQVPVVLVVCERFVTLVSNTKFIIAKPAPSVSAILVLRLAEDNTLSHVQTISLPGNPLHVAPIATENSMTSILVTIDPAENEDAHNGIVSFRWTGAAFSSQDLEIQDASVSEAEFDMSHEQVRKLLYNTEDLRKRGDDEQGEEAEGEEQAQAEGEPVAK</sequence>
<dbReference type="PANTHER" id="PTHR16288">
    <property type="entry name" value="WD40 REPEAT PROTEIN 4"/>
    <property type="match status" value="1"/>
</dbReference>
<evidence type="ECO:0000256" key="7">
    <source>
        <dbReference type="SAM" id="MobiDB-lite"/>
    </source>
</evidence>
<comment type="subcellular location">
    <subcellularLocation>
        <location evidence="1 6">Nucleus</location>
    </subcellularLocation>
</comment>
<feature type="compositionally biased region" description="Acidic residues" evidence="7">
    <location>
        <begin position="569"/>
        <end position="580"/>
    </location>
</feature>
<evidence type="ECO:0000313" key="9">
    <source>
        <dbReference type="Proteomes" id="UP001224890"/>
    </source>
</evidence>
<gene>
    <name evidence="8" type="ORF">BDP55DRAFT_648230</name>
</gene>
<protein>
    <submittedName>
        <fullName evidence="8">WD repeat domain-containing protein</fullName>
    </submittedName>
</protein>
<evidence type="ECO:0000256" key="3">
    <source>
        <dbReference type="ARBA" id="ARBA00022694"/>
    </source>
</evidence>
<evidence type="ECO:0000313" key="8">
    <source>
        <dbReference type="EMBL" id="KAK1690722.1"/>
    </source>
</evidence>
<dbReference type="AlphaFoldDB" id="A0AAJ0AW74"/>
<keyword evidence="9" id="KW-1185">Reference proteome</keyword>
<feature type="region of interest" description="Disordered" evidence="7">
    <location>
        <begin position="559"/>
        <end position="589"/>
    </location>
</feature>
<dbReference type="GeneID" id="85458366"/>
<organism evidence="8 9">
    <name type="scientific">Colletotrichum godetiae</name>
    <dbReference type="NCBI Taxonomy" id="1209918"/>
    <lineage>
        <taxon>Eukaryota</taxon>
        <taxon>Fungi</taxon>
        <taxon>Dikarya</taxon>
        <taxon>Ascomycota</taxon>
        <taxon>Pezizomycotina</taxon>
        <taxon>Sordariomycetes</taxon>
        <taxon>Hypocreomycetidae</taxon>
        <taxon>Glomerellales</taxon>
        <taxon>Glomerellaceae</taxon>
        <taxon>Colletotrichum</taxon>
        <taxon>Colletotrichum acutatum species complex</taxon>
    </lineage>
</organism>
<dbReference type="Proteomes" id="UP001224890">
    <property type="component" value="Unassembled WGS sequence"/>
</dbReference>
<evidence type="ECO:0000256" key="4">
    <source>
        <dbReference type="ARBA" id="ARBA00022737"/>
    </source>
</evidence>
<dbReference type="PANTHER" id="PTHR16288:SF0">
    <property type="entry name" value="TRNA (GUANINE-N(7)-)-METHYLTRANSFERASE NON-CATALYTIC SUBUNIT WDR4"/>
    <property type="match status" value="1"/>
</dbReference>
<evidence type="ECO:0000256" key="2">
    <source>
        <dbReference type="ARBA" id="ARBA00022574"/>
    </source>
</evidence>
<keyword evidence="4 6" id="KW-0677">Repeat</keyword>
<dbReference type="InterPro" id="IPR011047">
    <property type="entry name" value="Quinoprotein_ADH-like_sf"/>
</dbReference>
<comment type="pathway">
    <text evidence="6">tRNA modification; N(7)-methylguanine-tRNA biosynthesis.</text>
</comment>
<dbReference type="HAMAP" id="MF_03056">
    <property type="entry name" value="TRM82"/>
    <property type="match status" value="1"/>
</dbReference>
<reference evidence="8" key="1">
    <citation type="submission" date="2021-06" db="EMBL/GenBank/DDBJ databases">
        <title>Comparative genomics, transcriptomics and evolutionary studies reveal genomic signatures of adaptation to plant cell wall in hemibiotrophic fungi.</title>
        <authorList>
            <consortium name="DOE Joint Genome Institute"/>
            <person name="Baroncelli R."/>
            <person name="Diaz J.F."/>
            <person name="Benocci T."/>
            <person name="Peng M."/>
            <person name="Battaglia E."/>
            <person name="Haridas S."/>
            <person name="Andreopoulos W."/>
            <person name="Labutti K."/>
            <person name="Pangilinan J."/>
            <person name="Floch G.L."/>
            <person name="Makela M.R."/>
            <person name="Henrissat B."/>
            <person name="Grigoriev I.V."/>
            <person name="Crouch J.A."/>
            <person name="De Vries R.P."/>
            <person name="Sukno S.A."/>
            <person name="Thon M.R."/>
        </authorList>
    </citation>
    <scope>NUCLEOTIDE SEQUENCE</scope>
    <source>
        <strain evidence="8">CBS 193.32</strain>
    </source>
</reference>
<dbReference type="GO" id="GO:0106004">
    <property type="term" value="P:tRNA (guanine-N7)-methylation"/>
    <property type="evidence" value="ECO:0007669"/>
    <property type="project" value="UniProtKB-UniRule"/>
</dbReference>